<feature type="compositionally biased region" description="Acidic residues" evidence="5">
    <location>
        <begin position="178"/>
        <end position="188"/>
    </location>
</feature>
<evidence type="ECO:0000256" key="4">
    <source>
        <dbReference type="ARBA" id="ARBA00021016"/>
    </source>
</evidence>
<protein>
    <recommendedName>
        <fullName evidence="4">Altered inheritance of mitochondria protein 21</fullName>
    </recommendedName>
</protein>
<feature type="compositionally biased region" description="Low complexity" evidence="5">
    <location>
        <begin position="257"/>
        <end position="282"/>
    </location>
</feature>
<feature type="compositionally biased region" description="Acidic residues" evidence="5">
    <location>
        <begin position="654"/>
        <end position="665"/>
    </location>
</feature>
<accession>A0A1E4SUF7</accession>
<dbReference type="STRING" id="983967.A0A1E4SUF7"/>
<feature type="compositionally biased region" description="Basic and acidic residues" evidence="5">
    <location>
        <begin position="593"/>
        <end position="612"/>
    </location>
</feature>
<feature type="region of interest" description="Disordered" evidence="5">
    <location>
        <begin position="1"/>
        <end position="619"/>
    </location>
</feature>
<comment type="function">
    <text evidence="1">Involved in mitochondrial migration along actin filaments.</text>
</comment>
<keyword evidence="7" id="KW-1185">Reference proteome</keyword>
<feature type="compositionally biased region" description="Low complexity" evidence="5">
    <location>
        <begin position="781"/>
        <end position="797"/>
    </location>
</feature>
<proteinExistence type="inferred from homology"/>
<feature type="compositionally biased region" description="Low complexity" evidence="5">
    <location>
        <begin position="805"/>
        <end position="823"/>
    </location>
</feature>
<dbReference type="GO" id="GO:0030479">
    <property type="term" value="C:actin cortical patch"/>
    <property type="evidence" value="ECO:0007669"/>
    <property type="project" value="UniProtKB-SubCell"/>
</dbReference>
<evidence type="ECO:0000256" key="2">
    <source>
        <dbReference type="ARBA" id="ARBA00004134"/>
    </source>
</evidence>
<dbReference type="Proteomes" id="UP000094801">
    <property type="component" value="Unassembled WGS sequence"/>
</dbReference>
<evidence type="ECO:0000256" key="5">
    <source>
        <dbReference type="SAM" id="MobiDB-lite"/>
    </source>
</evidence>
<dbReference type="InterPro" id="IPR021582">
    <property type="entry name" value="Aim21"/>
</dbReference>
<evidence type="ECO:0000313" key="6">
    <source>
        <dbReference type="EMBL" id="ODV83143.1"/>
    </source>
</evidence>
<evidence type="ECO:0000256" key="3">
    <source>
        <dbReference type="ARBA" id="ARBA00006466"/>
    </source>
</evidence>
<feature type="compositionally biased region" description="Basic residues" evidence="5">
    <location>
        <begin position="678"/>
        <end position="687"/>
    </location>
</feature>
<dbReference type="EMBL" id="KV453867">
    <property type="protein sequence ID" value="ODV83143.1"/>
    <property type="molecule type" value="Genomic_DNA"/>
</dbReference>
<feature type="compositionally biased region" description="Basic residues" evidence="5">
    <location>
        <begin position="536"/>
        <end position="550"/>
    </location>
</feature>
<feature type="compositionally biased region" description="Acidic residues" evidence="5">
    <location>
        <begin position="210"/>
        <end position="224"/>
    </location>
</feature>
<feature type="compositionally biased region" description="Acidic residues" evidence="5">
    <location>
        <begin position="836"/>
        <end position="851"/>
    </location>
</feature>
<dbReference type="Pfam" id="PF11489">
    <property type="entry name" value="Aim21"/>
    <property type="match status" value="1"/>
</dbReference>
<comment type="similarity">
    <text evidence="3">Belongs to the AIM21 family.</text>
</comment>
<reference evidence="7" key="1">
    <citation type="submission" date="2016-04" db="EMBL/GenBank/DDBJ databases">
        <title>Comparative genomics of biotechnologically important yeasts.</title>
        <authorList>
            <consortium name="DOE Joint Genome Institute"/>
            <person name="Riley R."/>
            <person name="Haridas S."/>
            <person name="Wolfe K.H."/>
            <person name="Lopes M.R."/>
            <person name="Hittinger C.T."/>
            <person name="Goker M."/>
            <person name="Salamov A."/>
            <person name="Wisecaver J."/>
            <person name="Long T.M."/>
            <person name="Aerts A.L."/>
            <person name="Barry K."/>
            <person name="Choi C."/>
            <person name="Clum A."/>
            <person name="Coughlan A.Y."/>
            <person name="Deshpande S."/>
            <person name="Douglass A.P."/>
            <person name="Hanson S.J."/>
            <person name="Klenk H.-P."/>
            <person name="Labutti K."/>
            <person name="Lapidus A."/>
            <person name="Lindquist E."/>
            <person name="Lipzen A."/>
            <person name="Meier-Kolthoff J.P."/>
            <person name="Ohm R.A."/>
            <person name="Otillar R.P."/>
            <person name="Pangilinan J."/>
            <person name="Peng Y."/>
            <person name="Rokas A."/>
            <person name="Rosa C.A."/>
            <person name="Scheuner C."/>
            <person name="Sibirny A.A."/>
            <person name="Slot J.C."/>
            <person name="Stielow J.B."/>
            <person name="Sun H."/>
            <person name="Kurtzman C.P."/>
            <person name="Blackwell M."/>
            <person name="Grigoriev I.V."/>
            <person name="Jeffries T.W."/>
        </authorList>
    </citation>
    <scope>NUCLEOTIDE SEQUENCE [LARGE SCALE GENOMIC DNA]</scope>
    <source>
        <strain evidence="7">NRRL YB-2248</strain>
    </source>
</reference>
<dbReference type="AlphaFoldDB" id="A0A1E4SUF7"/>
<feature type="compositionally biased region" description="Polar residues" evidence="5">
    <location>
        <begin position="155"/>
        <end position="170"/>
    </location>
</feature>
<feature type="region of interest" description="Disordered" evidence="5">
    <location>
        <begin position="751"/>
        <end position="875"/>
    </location>
</feature>
<feature type="compositionally biased region" description="Polar residues" evidence="5">
    <location>
        <begin position="460"/>
        <end position="469"/>
    </location>
</feature>
<feature type="compositionally biased region" description="Basic and acidic residues" evidence="5">
    <location>
        <begin position="448"/>
        <end position="457"/>
    </location>
</feature>
<evidence type="ECO:0000313" key="7">
    <source>
        <dbReference type="Proteomes" id="UP000094801"/>
    </source>
</evidence>
<feature type="compositionally biased region" description="Low complexity" evidence="5">
    <location>
        <begin position="54"/>
        <end position="65"/>
    </location>
</feature>
<organism evidence="6 7">
    <name type="scientific">[Candida] arabinofermentans NRRL YB-2248</name>
    <dbReference type="NCBI Taxonomy" id="983967"/>
    <lineage>
        <taxon>Eukaryota</taxon>
        <taxon>Fungi</taxon>
        <taxon>Dikarya</taxon>
        <taxon>Ascomycota</taxon>
        <taxon>Saccharomycotina</taxon>
        <taxon>Pichiomycetes</taxon>
        <taxon>Pichiales</taxon>
        <taxon>Pichiaceae</taxon>
        <taxon>Ogataea</taxon>
        <taxon>Ogataea/Candida clade</taxon>
    </lineage>
</organism>
<feature type="compositionally biased region" description="Low complexity" evidence="5">
    <location>
        <begin position="291"/>
        <end position="312"/>
    </location>
</feature>
<comment type="subcellular location">
    <subcellularLocation>
        <location evidence="2">Cytoplasm</location>
        <location evidence="2">Cytoskeleton</location>
        <location evidence="2">Actin patch</location>
    </subcellularLocation>
</comment>
<name>A0A1E4SUF7_9ASCO</name>
<feature type="compositionally biased region" description="Basic and acidic residues" evidence="5">
    <location>
        <begin position="666"/>
        <end position="677"/>
    </location>
</feature>
<feature type="compositionally biased region" description="Polar residues" evidence="5">
    <location>
        <begin position="324"/>
        <end position="348"/>
    </location>
</feature>
<gene>
    <name evidence="6" type="ORF">CANARDRAFT_30235</name>
</gene>
<feature type="region of interest" description="Disordered" evidence="5">
    <location>
        <begin position="637"/>
        <end position="693"/>
    </location>
</feature>
<feature type="compositionally biased region" description="Polar residues" evidence="5">
    <location>
        <begin position="499"/>
        <end position="512"/>
    </location>
</feature>
<feature type="compositionally biased region" description="Polar residues" evidence="5">
    <location>
        <begin position="108"/>
        <end position="124"/>
    </location>
</feature>
<feature type="compositionally biased region" description="Low complexity" evidence="5">
    <location>
        <begin position="637"/>
        <end position="649"/>
    </location>
</feature>
<sequence>MDQPIVPSHRPAIKKDTSNDSIETSLPKLPSTRPTRKVDVGDIKSTLIEPPSIPSTRPTRSISPSGSLSSEDPVPAELPKLPTHRPVNQKQHDPELPKVPSSRPKTLVSDNGSSDMLPVTPSSRPSRKVISPSIDEKHVTSVEPTELTKEPLEMTNFTPVDNTNATNQPIESLKQPETESEVVEETEQPDVKDMRSSTEGIIEPTSTTKEEEEISSETVEELEDKLENIVVAPSNEGDLSTEESFKPIDTVKEPVEEPSQSVEEPLQSVEESLQSVEEPLQSVEEPLQSVEEPLQPAEEPLQLAEEPLQPAEEPLEPVKESESEQLSQPIEANDSTEQPSQLSESAISVEQPVRAEQPPSDELTNITDSSDEPAKQELNQEFAAPLIPKTRPNLSKEPSIPSTRPSRKPSAEKSLPLPQIPPTRPSKIVSTNSSLPTIPPTRPIKRSSISEEREPLSRPKSLSINSMVSESMDPEEPKTPGYNLLLDVYSEESPEKNKTTSIVENPTVTNVNQEQQQQQQEPKKETSVELPTQSIKPKKIPPPKVPKKPSSKIAEFQQMLAQRQQEDVANFRPKPFVRTTPRAVASNDDNEEGKEGEGDGEEGKSSKEEPVTRKVGKLNSMFTQNLNGMLGVGLPGMVMPGMLMQSKQESSQKEEEEEGEGEGEGEEKVEQVKDLRRGRAKGPRGRKLPNSVKSKLVVDDESLGNVRKYQIFTGELWNVNFGKKKELVNEPVIETEAKPVINEEEKEKLIDEEKVSPVETPVESSMEAPVKVPVETPVDIPSESSVETPVETSESPVIESSVDIPSESPVETPVETPESPVETAIGSTVHVSSEIPIDEDQAQGEAEEESPEASIIDQYVTSDEADTEPVKETEL</sequence>
<evidence type="ECO:0000256" key="1">
    <source>
        <dbReference type="ARBA" id="ARBA00002092"/>
    </source>
</evidence>
<feature type="compositionally biased region" description="Basic and acidic residues" evidence="5">
    <location>
        <begin position="134"/>
        <end position="152"/>
    </location>
</feature>
<feature type="compositionally biased region" description="Basic and acidic residues" evidence="5">
    <location>
        <begin position="243"/>
        <end position="255"/>
    </location>
</feature>